<reference evidence="1 2" key="1">
    <citation type="submission" date="2024-09" db="EMBL/GenBank/DDBJ databases">
        <authorList>
            <person name="Sun Q."/>
            <person name="Mori K."/>
        </authorList>
    </citation>
    <scope>NUCLEOTIDE SEQUENCE [LARGE SCALE GENOMIC DNA]</scope>
    <source>
        <strain evidence="1 2">TBRC 2205</strain>
    </source>
</reference>
<accession>A0ABV6P2I0</accession>
<dbReference type="Pfam" id="PF09844">
    <property type="entry name" value="DUF2071"/>
    <property type="match status" value="1"/>
</dbReference>
<protein>
    <submittedName>
        <fullName evidence="1">DUF2071 domain-containing protein</fullName>
    </submittedName>
</protein>
<proteinExistence type="predicted"/>
<dbReference type="InterPro" id="IPR018644">
    <property type="entry name" value="DUF2071"/>
</dbReference>
<evidence type="ECO:0000313" key="1">
    <source>
        <dbReference type="EMBL" id="MFC0566884.1"/>
    </source>
</evidence>
<keyword evidence="2" id="KW-1185">Reference proteome</keyword>
<dbReference type="EMBL" id="JBHLUE010000019">
    <property type="protein sequence ID" value="MFC0566884.1"/>
    <property type="molecule type" value="Genomic_DNA"/>
</dbReference>
<name>A0ABV6P2I0_9ACTN</name>
<evidence type="ECO:0000313" key="2">
    <source>
        <dbReference type="Proteomes" id="UP001589894"/>
    </source>
</evidence>
<sequence length="243" mass="26730">MVERRLLLNYRVDPGTVAPMLPAPLRPQVVNGWAVGGVCLLRLGRIRPRGVPERLGLRSENAAHRFAVEWDTPAGTRCGVYIPRRDTASTVNVLAGGRVFPGEHHRARFEVRESRAELRVGFTSVDRTGQVQVYGRLSDRLTGSGLFADLAEASAFFQRGADGYSATRGGDRLDGMRLRTDHWSVEPLEIIAARSSLFDDERLFPTGTALLDSALVMRDVPVTWQALSPMAVDPMRAAPATPR</sequence>
<gene>
    <name evidence="1" type="ORF">ACFFHU_22435</name>
</gene>
<organism evidence="1 2">
    <name type="scientific">Plantactinospora siamensis</name>
    <dbReference type="NCBI Taxonomy" id="555372"/>
    <lineage>
        <taxon>Bacteria</taxon>
        <taxon>Bacillati</taxon>
        <taxon>Actinomycetota</taxon>
        <taxon>Actinomycetes</taxon>
        <taxon>Micromonosporales</taxon>
        <taxon>Micromonosporaceae</taxon>
        <taxon>Plantactinospora</taxon>
    </lineage>
</organism>
<dbReference type="Proteomes" id="UP001589894">
    <property type="component" value="Unassembled WGS sequence"/>
</dbReference>
<comment type="caution">
    <text evidence="1">The sequence shown here is derived from an EMBL/GenBank/DDBJ whole genome shotgun (WGS) entry which is preliminary data.</text>
</comment>